<feature type="transmembrane region" description="Helical" evidence="7">
    <location>
        <begin position="20"/>
        <end position="42"/>
    </location>
</feature>
<evidence type="ECO:0000313" key="9">
    <source>
        <dbReference type="Proteomes" id="UP000712673"/>
    </source>
</evidence>
<dbReference type="AlphaFoldDB" id="A0A937W6T7"/>
<sequence>MLLAKPQPWHDPAWPGRVTSTVIFLLLLLPAGYITEFNPAVFFDATSLRASKQFLATFFPPAHSLEFLQLLVQSAWKTVAIATVGMVLALGMALPCSLVANRALSLSRLGRHRMGLLPAIVRAGIRWILSILRSIPELVWALLFVRAV</sequence>
<accession>A0A937W6T7</accession>
<keyword evidence="5 7" id="KW-1133">Transmembrane helix</keyword>
<comment type="caution">
    <text evidence="8">The sequence shown here is derived from an EMBL/GenBank/DDBJ whole genome shotgun (WGS) entry which is preliminary data.</text>
</comment>
<keyword evidence="4 7" id="KW-0812">Transmembrane</keyword>
<evidence type="ECO:0000256" key="1">
    <source>
        <dbReference type="ARBA" id="ARBA00004651"/>
    </source>
</evidence>
<evidence type="ECO:0000313" key="8">
    <source>
        <dbReference type="EMBL" id="MBM3226524.1"/>
    </source>
</evidence>
<protein>
    <submittedName>
        <fullName evidence="8">ABC transporter permease</fullName>
    </submittedName>
</protein>
<keyword evidence="2" id="KW-0813">Transport</keyword>
<keyword evidence="6 7" id="KW-0472">Membrane</keyword>
<name>A0A937W6T7_UNCTE</name>
<evidence type="ECO:0000256" key="6">
    <source>
        <dbReference type="ARBA" id="ARBA00023136"/>
    </source>
</evidence>
<evidence type="ECO:0000256" key="5">
    <source>
        <dbReference type="ARBA" id="ARBA00022989"/>
    </source>
</evidence>
<evidence type="ECO:0000256" key="2">
    <source>
        <dbReference type="ARBA" id="ARBA00022448"/>
    </source>
</evidence>
<dbReference type="EMBL" id="VGLS01000942">
    <property type="protein sequence ID" value="MBM3226524.1"/>
    <property type="molecule type" value="Genomic_DNA"/>
</dbReference>
<evidence type="ECO:0000256" key="7">
    <source>
        <dbReference type="SAM" id="Phobius"/>
    </source>
</evidence>
<dbReference type="PANTHER" id="PTHR30043">
    <property type="entry name" value="PHOSPHONATES TRANSPORT SYSTEM PERMEASE PROTEIN"/>
    <property type="match status" value="1"/>
</dbReference>
<dbReference type="Gene3D" id="1.10.3720.10">
    <property type="entry name" value="MetI-like"/>
    <property type="match status" value="1"/>
</dbReference>
<dbReference type="InterPro" id="IPR035906">
    <property type="entry name" value="MetI-like_sf"/>
</dbReference>
<organism evidence="8 9">
    <name type="scientific">Tectimicrobiota bacterium</name>
    <dbReference type="NCBI Taxonomy" id="2528274"/>
    <lineage>
        <taxon>Bacteria</taxon>
        <taxon>Pseudomonadati</taxon>
        <taxon>Nitrospinota/Tectimicrobiota group</taxon>
        <taxon>Candidatus Tectimicrobiota</taxon>
    </lineage>
</organism>
<reference evidence="8" key="1">
    <citation type="submission" date="2019-03" db="EMBL/GenBank/DDBJ databases">
        <title>Lake Tanganyika Metagenome-Assembled Genomes (MAGs).</title>
        <authorList>
            <person name="Tran P."/>
        </authorList>
    </citation>
    <scope>NUCLEOTIDE SEQUENCE</scope>
    <source>
        <strain evidence="8">K_DeepCast_65m_m2_066</strain>
    </source>
</reference>
<dbReference type="GO" id="GO:0005886">
    <property type="term" value="C:plasma membrane"/>
    <property type="evidence" value="ECO:0007669"/>
    <property type="project" value="UniProtKB-SubCell"/>
</dbReference>
<feature type="transmembrane region" description="Helical" evidence="7">
    <location>
        <begin position="78"/>
        <end position="104"/>
    </location>
</feature>
<dbReference type="SUPFAM" id="SSF161098">
    <property type="entry name" value="MetI-like"/>
    <property type="match status" value="1"/>
</dbReference>
<dbReference type="Proteomes" id="UP000712673">
    <property type="component" value="Unassembled WGS sequence"/>
</dbReference>
<feature type="non-terminal residue" evidence="8">
    <location>
        <position position="148"/>
    </location>
</feature>
<gene>
    <name evidence="8" type="ORF">FJZ47_22395</name>
</gene>
<evidence type="ECO:0000256" key="3">
    <source>
        <dbReference type="ARBA" id="ARBA00022475"/>
    </source>
</evidence>
<dbReference type="PANTHER" id="PTHR30043:SF1">
    <property type="entry name" value="ABC TRANSPORT SYSTEM PERMEASE PROTEIN P69"/>
    <property type="match status" value="1"/>
</dbReference>
<proteinExistence type="predicted"/>
<comment type="subcellular location">
    <subcellularLocation>
        <location evidence="1">Cell membrane</location>
        <topology evidence="1">Multi-pass membrane protein</topology>
    </subcellularLocation>
</comment>
<keyword evidence="3" id="KW-1003">Cell membrane</keyword>
<evidence type="ECO:0000256" key="4">
    <source>
        <dbReference type="ARBA" id="ARBA00022692"/>
    </source>
</evidence>